<dbReference type="STRING" id="494026.PGLA_06180"/>
<dbReference type="EMBL" id="LVJH01000007">
    <property type="protein sequence ID" value="OAB44251.1"/>
    <property type="molecule type" value="Genomic_DNA"/>
</dbReference>
<dbReference type="InterPro" id="IPR051158">
    <property type="entry name" value="Metallophosphoesterase_sf"/>
</dbReference>
<dbReference type="RefSeq" id="WP_068530326.1">
    <property type="nucleotide sequence ID" value="NZ_LVJH01000007.1"/>
</dbReference>
<gene>
    <name evidence="2" type="ORF">PGLA_06180</name>
</gene>
<dbReference type="SUPFAM" id="SSF56300">
    <property type="entry name" value="Metallo-dependent phosphatases"/>
    <property type="match status" value="1"/>
</dbReference>
<dbReference type="Gene3D" id="3.60.21.10">
    <property type="match status" value="1"/>
</dbReference>
<dbReference type="GO" id="GO:0016020">
    <property type="term" value="C:membrane"/>
    <property type="evidence" value="ECO:0007669"/>
    <property type="project" value="GOC"/>
</dbReference>
<evidence type="ECO:0000313" key="2">
    <source>
        <dbReference type="EMBL" id="OAB44251.1"/>
    </source>
</evidence>
<dbReference type="PANTHER" id="PTHR31302">
    <property type="entry name" value="TRANSMEMBRANE PROTEIN WITH METALLOPHOSPHOESTERASE DOMAIN-RELATED"/>
    <property type="match status" value="1"/>
</dbReference>
<sequence>MTAVILASGCVAVAGISLIGKMIHEALRNKVSPIEIELDRLPISFDGSRILLITDIHRRKLPKHLLMSLKGQVDWVFLAGDIMEKNVPFSRVERNMRILKNIAPVFAVHGNHDYEAKTVSLDNILEQSDVELLMNSNVRLNKNGDHVWLTGMDYPPYRKRSYPMLPKLPSSEMEMCRIVLVHDPAWINRYSIKPADLTLAGHTHGGQIDLPFFGLIQLDKEYHNIACGLFQWKQPHALVKTATMLVSRGFGYRHLPLRLRCPAEMHLITLRASKVNG</sequence>
<organism evidence="2 3">
    <name type="scientific">Paenibacillus glacialis</name>
    <dbReference type="NCBI Taxonomy" id="494026"/>
    <lineage>
        <taxon>Bacteria</taxon>
        <taxon>Bacillati</taxon>
        <taxon>Bacillota</taxon>
        <taxon>Bacilli</taxon>
        <taxon>Bacillales</taxon>
        <taxon>Paenibacillaceae</taxon>
        <taxon>Paenibacillus</taxon>
    </lineage>
</organism>
<evidence type="ECO:0000259" key="1">
    <source>
        <dbReference type="Pfam" id="PF00149"/>
    </source>
</evidence>
<proteinExistence type="predicted"/>
<dbReference type="InterPro" id="IPR004843">
    <property type="entry name" value="Calcineurin-like_PHP"/>
</dbReference>
<reference evidence="2 3" key="1">
    <citation type="submission" date="2016-03" db="EMBL/GenBank/DDBJ databases">
        <title>Draft genome sequence of Paenibacillus glacialis DSM 22343.</title>
        <authorList>
            <person name="Shin S.-K."/>
            <person name="Yi H."/>
        </authorList>
    </citation>
    <scope>NUCLEOTIDE SEQUENCE [LARGE SCALE GENOMIC DNA]</scope>
    <source>
        <strain evidence="2 3">DSM 22343</strain>
    </source>
</reference>
<dbReference type="AlphaFoldDB" id="A0A168M5L6"/>
<dbReference type="Proteomes" id="UP000076967">
    <property type="component" value="Unassembled WGS sequence"/>
</dbReference>
<comment type="caution">
    <text evidence="2">The sequence shown here is derived from an EMBL/GenBank/DDBJ whole genome shotgun (WGS) entry which is preliminary data.</text>
</comment>
<keyword evidence="3" id="KW-1185">Reference proteome</keyword>
<dbReference type="GO" id="GO:0008758">
    <property type="term" value="F:UDP-2,3-diacylglucosamine hydrolase activity"/>
    <property type="evidence" value="ECO:0007669"/>
    <property type="project" value="TreeGrafter"/>
</dbReference>
<dbReference type="OrthoDB" id="9780884at2"/>
<evidence type="ECO:0000313" key="3">
    <source>
        <dbReference type="Proteomes" id="UP000076967"/>
    </source>
</evidence>
<name>A0A168M5L6_9BACL</name>
<protein>
    <recommendedName>
        <fullName evidence="1">Calcineurin-like phosphoesterase domain-containing protein</fullName>
    </recommendedName>
</protein>
<feature type="domain" description="Calcineurin-like phosphoesterase" evidence="1">
    <location>
        <begin position="49"/>
        <end position="205"/>
    </location>
</feature>
<dbReference type="PANTHER" id="PTHR31302:SF32">
    <property type="entry name" value="PHOSPHOESTERASE"/>
    <property type="match status" value="1"/>
</dbReference>
<dbReference type="InterPro" id="IPR029052">
    <property type="entry name" value="Metallo-depent_PP-like"/>
</dbReference>
<dbReference type="GO" id="GO:0009245">
    <property type="term" value="P:lipid A biosynthetic process"/>
    <property type="evidence" value="ECO:0007669"/>
    <property type="project" value="TreeGrafter"/>
</dbReference>
<dbReference type="Pfam" id="PF00149">
    <property type="entry name" value="Metallophos"/>
    <property type="match status" value="1"/>
</dbReference>
<accession>A0A168M5L6</accession>